<dbReference type="OrthoDB" id="9796076at2"/>
<dbReference type="CDD" id="cd07043">
    <property type="entry name" value="STAS_anti-anti-sigma_factors"/>
    <property type="match status" value="1"/>
</dbReference>
<dbReference type="PANTHER" id="PTHR33495">
    <property type="entry name" value="ANTI-SIGMA FACTOR ANTAGONIST TM_1081-RELATED-RELATED"/>
    <property type="match status" value="1"/>
</dbReference>
<dbReference type="Pfam" id="PF01740">
    <property type="entry name" value="STAS"/>
    <property type="match status" value="1"/>
</dbReference>
<gene>
    <name evidence="2" type="ORF">JCM9140_511</name>
</gene>
<dbReference type="Proteomes" id="UP000018890">
    <property type="component" value="Unassembled WGS sequence"/>
</dbReference>
<dbReference type="Gene3D" id="3.30.750.24">
    <property type="entry name" value="STAS domain"/>
    <property type="match status" value="1"/>
</dbReference>
<evidence type="ECO:0000313" key="2">
    <source>
        <dbReference type="EMBL" id="GAE24572.1"/>
    </source>
</evidence>
<dbReference type="InterPro" id="IPR036513">
    <property type="entry name" value="STAS_dom_sf"/>
</dbReference>
<dbReference type="RefSeq" id="WP_034741706.1">
    <property type="nucleotide sequence ID" value="NZ_BAUT01000002.1"/>
</dbReference>
<reference evidence="2" key="1">
    <citation type="journal article" date="2014" name="Genome Announc.">
        <title>Draft Genome Sequences of Three Alkaliphilic Bacillus Strains, Bacillus wakoensis JCM 9140T, Bacillus akibai JCM 9157T, and Bacillus hemicellulosilyticus JCM 9152T.</title>
        <authorList>
            <person name="Yuki M."/>
            <person name="Oshima K."/>
            <person name="Suda W."/>
            <person name="Oshida Y."/>
            <person name="Kitamura K."/>
            <person name="Iida T."/>
            <person name="Hattori M."/>
            <person name="Ohkuma M."/>
        </authorList>
    </citation>
    <scope>NUCLEOTIDE SEQUENCE [LARGE SCALE GENOMIC DNA]</scope>
    <source>
        <strain evidence="2">JCM 9140</strain>
    </source>
</reference>
<dbReference type="SUPFAM" id="SSF52091">
    <property type="entry name" value="SpoIIaa-like"/>
    <property type="match status" value="1"/>
</dbReference>
<dbReference type="InterPro" id="IPR002645">
    <property type="entry name" value="STAS_dom"/>
</dbReference>
<proteinExistence type="predicted"/>
<accession>W4PXV8</accession>
<comment type="caution">
    <text evidence="2">The sequence shown here is derived from an EMBL/GenBank/DDBJ whole genome shotgun (WGS) entry which is preliminary data.</text>
</comment>
<evidence type="ECO:0000259" key="1">
    <source>
        <dbReference type="PROSITE" id="PS50801"/>
    </source>
</evidence>
<evidence type="ECO:0000313" key="3">
    <source>
        <dbReference type="Proteomes" id="UP000018890"/>
    </source>
</evidence>
<protein>
    <recommendedName>
        <fullName evidence="1">STAS domain-containing protein</fullName>
    </recommendedName>
</protein>
<dbReference type="AlphaFoldDB" id="W4PXV8"/>
<sequence length="99" mass="11254">MDKCKITKDSDGAIYVKLPEKILIDTSTLLKESLFPHIEREVSRITFDFSNVEIINSSGIGVLLVIQKRANLFGVKIKMDKVNSHIIELLQRTKLKDVI</sequence>
<dbReference type="GO" id="GO:0043856">
    <property type="term" value="F:anti-sigma factor antagonist activity"/>
    <property type="evidence" value="ECO:0007669"/>
    <property type="project" value="TreeGrafter"/>
</dbReference>
<dbReference type="EMBL" id="BAUT01000002">
    <property type="protein sequence ID" value="GAE24572.1"/>
    <property type="molecule type" value="Genomic_DNA"/>
</dbReference>
<feature type="domain" description="STAS" evidence="1">
    <location>
        <begin position="11"/>
        <end position="99"/>
    </location>
</feature>
<organism evidence="2 3">
    <name type="scientific">Halalkalibacter wakoensis JCM 9140</name>
    <dbReference type="NCBI Taxonomy" id="1236970"/>
    <lineage>
        <taxon>Bacteria</taxon>
        <taxon>Bacillati</taxon>
        <taxon>Bacillota</taxon>
        <taxon>Bacilli</taxon>
        <taxon>Bacillales</taxon>
        <taxon>Bacillaceae</taxon>
        <taxon>Halalkalibacter</taxon>
    </lineage>
</organism>
<dbReference type="PROSITE" id="PS50801">
    <property type="entry name" value="STAS"/>
    <property type="match status" value="1"/>
</dbReference>
<name>W4PXV8_9BACI</name>
<dbReference type="STRING" id="1236970.JCM9140_511"/>
<keyword evidence="3" id="KW-1185">Reference proteome</keyword>